<feature type="transmembrane region" description="Helical" evidence="7">
    <location>
        <begin position="163"/>
        <end position="184"/>
    </location>
</feature>
<evidence type="ECO:0000256" key="6">
    <source>
        <dbReference type="ARBA" id="ARBA00023136"/>
    </source>
</evidence>
<organism evidence="9 10">
    <name type="scientific">Selenomonas ruminantium</name>
    <dbReference type="NCBI Taxonomy" id="971"/>
    <lineage>
        <taxon>Bacteria</taxon>
        <taxon>Bacillati</taxon>
        <taxon>Bacillota</taxon>
        <taxon>Negativicutes</taxon>
        <taxon>Selenomonadales</taxon>
        <taxon>Selenomonadaceae</taxon>
        <taxon>Selenomonas</taxon>
    </lineage>
</organism>
<evidence type="ECO:0000256" key="5">
    <source>
        <dbReference type="ARBA" id="ARBA00022989"/>
    </source>
</evidence>
<reference evidence="9 10" key="1">
    <citation type="submission" date="2016-10" db="EMBL/GenBank/DDBJ databases">
        <authorList>
            <person name="de Groot N.N."/>
        </authorList>
    </citation>
    <scope>NUCLEOTIDE SEQUENCE [LARGE SCALE GENOMIC DNA]</scope>
    <source>
        <strain evidence="9 10">S137</strain>
    </source>
</reference>
<feature type="transmembrane region" description="Helical" evidence="7">
    <location>
        <begin position="92"/>
        <end position="111"/>
    </location>
</feature>
<keyword evidence="5 7" id="KW-1133">Transmembrane helix</keyword>
<evidence type="ECO:0000313" key="10">
    <source>
        <dbReference type="Proteomes" id="UP000182412"/>
    </source>
</evidence>
<name>A0A1H0M939_SELRU</name>
<comment type="subcellular location">
    <subcellularLocation>
        <location evidence="1">Cell membrane</location>
        <topology evidence="1">Multi-pass membrane protein</topology>
    </subcellularLocation>
</comment>
<evidence type="ECO:0000256" key="2">
    <source>
        <dbReference type="ARBA" id="ARBA00007400"/>
    </source>
</evidence>
<feature type="transmembrane region" description="Helical" evidence="7">
    <location>
        <begin position="204"/>
        <end position="221"/>
    </location>
</feature>
<comment type="similarity">
    <text evidence="2">Belongs to the acyltransferase 3 family.</text>
</comment>
<dbReference type="PANTHER" id="PTHR40074:SF2">
    <property type="entry name" value="O-ACETYLTRANSFERASE WECH"/>
    <property type="match status" value="1"/>
</dbReference>
<keyword evidence="3" id="KW-1003">Cell membrane</keyword>
<feature type="transmembrane region" description="Helical" evidence="7">
    <location>
        <begin position="131"/>
        <end position="151"/>
    </location>
</feature>
<dbReference type="GO" id="GO:0005886">
    <property type="term" value="C:plasma membrane"/>
    <property type="evidence" value="ECO:0007669"/>
    <property type="project" value="UniProtKB-SubCell"/>
</dbReference>
<keyword evidence="6 7" id="KW-0472">Membrane</keyword>
<feature type="transmembrane region" description="Helical" evidence="7">
    <location>
        <begin position="313"/>
        <end position="330"/>
    </location>
</feature>
<dbReference type="AlphaFoldDB" id="A0A1H0M939"/>
<evidence type="ECO:0000256" key="3">
    <source>
        <dbReference type="ARBA" id="ARBA00022475"/>
    </source>
</evidence>
<dbReference type="Proteomes" id="UP000182412">
    <property type="component" value="Unassembled WGS sequence"/>
</dbReference>
<protein>
    <submittedName>
        <fullName evidence="9">Surface polysaccharide O-acyltransferase, integral membrane enzyme</fullName>
    </submittedName>
</protein>
<evidence type="ECO:0000256" key="7">
    <source>
        <dbReference type="SAM" id="Phobius"/>
    </source>
</evidence>
<dbReference type="EMBL" id="FNJQ01000001">
    <property type="protein sequence ID" value="SDO76877.1"/>
    <property type="molecule type" value="Genomic_DNA"/>
</dbReference>
<proteinExistence type="inferred from homology"/>
<dbReference type="GO" id="GO:0016413">
    <property type="term" value="F:O-acetyltransferase activity"/>
    <property type="evidence" value="ECO:0007669"/>
    <property type="project" value="TreeGrafter"/>
</dbReference>
<accession>A0A1H0M939</accession>
<dbReference type="PANTHER" id="PTHR40074">
    <property type="entry name" value="O-ACETYLTRANSFERASE WECH"/>
    <property type="match status" value="1"/>
</dbReference>
<dbReference type="RefSeq" id="WP_074570613.1">
    <property type="nucleotide sequence ID" value="NZ_FNJQ01000001.1"/>
</dbReference>
<feature type="transmembrane region" description="Helical" evidence="7">
    <location>
        <begin position="273"/>
        <end position="292"/>
    </location>
</feature>
<feature type="domain" description="Acyltransferase 3" evidence="8">
    <location>
        <begin position="13"/>
        <end position="357"/>
    </location>
</feature>
<feature type="transmembrane region" description="Helical" evidence="7">
    <location>
        <begin position="52"/>
        <end position="72"/>
    </location>
</feature>
<dbReference type="GO" id="GO:0009246">
    <property type="term" value="P:enterobacterial common antigen biosynthetic process"/>
    <property type="evidence" value="ECO:0007669"/>
    <property type="project" value="TreeGrafter"/>
</dbReference>
<sequence length="381" mass="44498">MQTASPPRKPRLAAIEYIRGISMMGVIGIHIGSQYIMNPAANIHLVALFETFTRFSVPIFFFISAFGLFYNLNLNEPFNFWKFTKRRLKTVLIPYLAWSLFYLYHDGLLYGVDFPDPLHLLSILFFGNAKYQLYFMVILLWFYLLMPLWIAMVRRLTIPRLGWLLALQIAFDYWSSFSTSFNIYVYGLPDDSILKPFLLYRLNYWVLHYFFIFLLGGYLSVHSARFMEFMKSHLHGLTCFFFFTLGGLMTYYYEKIYFDGYTALEAINTAHQLCPWGILYTIAASLFFFAVFTYQSYPQSWNSLLHILGKHSYFAYLAHPLFITYIGLWLQNTGHLMTAPVVIAFYFATLLLSILAAIACRQLGTYVPIINKLTIGVYPKK</sequence>
<keyword evidence="9" id="KW-0808">Transferase</keyword>
<feature type="transmembrane region" description="Helical" evidence="7">
    <location>
        <begin position="336"/>
        <end position="360"/>
    </location>
</feature>
<dbReference type="Pfam" id="PF01757">
    <property type="entry name" value="Acyl_transf_3"/>
    <property type="match status" value="1"/>
</dbReference>
<keyword evidence="4 7" id="KW-0812">Transmembrane</keyword>
<gene>
    <name evidence="9" type="ORF">SAMN05216366_10171</name>
</gene>
<dbReference type="InterPro" id="IPR002656">
    <property type="entry name" value="Acyl_transf_3_dom"/>
</dbReference>
<dbReference type="OrthoDB" id="1661854at2"/>
<evidence type="ECO:0000256" key="1">
    <source>
        <dbReference type="ARBA" id="ARBA00004651"/>
    </source>
</evidence>
<evidence type="ECO:0000313" key="9">
    <source>
        <dbReference type="EMBL" id="SDO76877.1"/>
    </source>
</evidence>
<feature type="transmembrane region" description="Helical" evidence="7">
    <location>
        <begin position="233"/>
        <end position="253"/>
    </location>
</feature>
<keyword evidence="9" id="KW-0012">Acyltransferase</keyword>
<feature type="transmembrane region" description="Helical" evidence="7">
    <location>
        <begin position="12"/>
        <end position="32"/>
    </location>
</feature>
<evidence type="ECO:0000256" key="4">
    <source>
        <dbReference type="ARBA" id="ARBA00022692"/>
    </source>
</evidence>
<evidence type="ECO:0000259" key="8">
    <source>
        <dbReference type="Pfam" id="PF01757"/>
    </source>
</evidence>